<proteinExistence type="predicted"/>
<dbReference type="RefSeq" id="XP_014002571.1">
    <property type="nucleotide sequence ID" value="XM_014147096.2"/>
</dbReference>
<feature type="signal peptide" evidence="4">
    <location>
        <begin position="1"/>
        <end position="22"/>
    </location>
</feature>
<dbReference type="PANTHER" id="PTHR31450">
    <property type="entry name" value="LEUCINE-RICH REPEAT-CONTAINING PROTEIN 19 LRRC19 FAMILY MEMBER"/>
    <property type="match status" value="1"/>
</dbReference>
<evidence type="ECO:0000313" key="5">
    <source>
        <dbReference type="Proteomes" id="UP001652741"/>
    </source>
</evidence>
<feature type="region of interest" description="Disordered" evidence="3">
    <location>
        <begin position="246"/>
        <end position="281"/>
    </location>
</feature>
<evidence type="ECO:0000313" key="6">
    <source>
        <dbReference type="RefSeq" id="XP_014002571.1"/>
    </source>
</evidence>
<evidence type="ECO:0000256" key="2">
    <source>
        <dbReference type="ARBA" id="ARBA00022737"/>
    </source>
</evidence>
<sequence>MAVRELLLVWLASTLLTTGVAGTEGQLLTTGVAGTEDQLVTTGVAGTEDQLVTTGVAGTEDQLVVNCSFKTLQFIPSNYSQNITKLILSNNLIELSSADEAALKNYSNLTELHLDGNWLTDLPGKLFEAMSKLEVLNLSHNNISKVEPKALAGLVNLRELDLSYNRLQSLPPHLLDDLKKLSILRLRGNTLRELDVSVERNPLKVLDLKENPLNCSCGFLNRIKSITDSKVQIRVSNTTCAGPEDLSGKEILDNGTSCSSRSSSTTTLPTPTTQSATKPTSAQITTHLVSLAVITNASLVQTGVDPGIGSRVPAVGNTWKFLLGVIAIALTTSMLIVCAVKSPSWYKLLFNYRHQRLRDEEDADMYTTGRYSSFSLDTEQTETSAYELDHGLDESDNEEDGYIEDRYIETGVYEDNTET</sequence>
<dbReference type="InterPro" id="IPR003591">
    <property type="entry name" value="Leu-rich_rpt_typical-subtyp"/>
</dbReference>
<dbReference type="Gene3D" id="3.80.10.10">
    <property type="entry name" value="Ribonuclease Inhibitor"/>
    <property type="match status" value="2"/>
</dbReference>
<dbReference type="GeneID" id="106572700"/>
<feature type="chain" id="PRO_5010346298" evidence="4">
    <location>
        <begin position="23"/>
        <end position="419"/>
    </location>
</feature>
<evidence type="ECO:0000256" key="4">
    <source>
        <dbReference type="SAM" id="SignalP"/>
    </source>
</evidence>
<dbReference type="Proteomes" id="UP001652741">
    <property type="component" value="Chromosome ssa01"/>
</dbReference>
<dbReference type="SUPFAM" id="SSF52058">
    <property type="entry name" value="L domain-like"/>
    <property type="match status" value="1"/>
</dbReference>
<accession>A0A1S3MI57</accession>
<name>A0A1S3MI57_SALSA</name>
<dbReference type="AlphaFoldDB" id="A0A1S3MI57"/>
<dbReference type="PANTHER" id="PTHR31450:SF4">
    <property type="entry name" value="LEUCINE-RICH REPEAT-CONTAINING PROTEIN 19"/>
    <property type="match status" value="1"/>
</dbReference>
<dbReference type="GO" id="GO:1901224">
    <property type="term" value="P:positive regulation of non-canonical NF-kappaB signal transduction"/>
    <property type="evidence" value="ECO:0007669"/>
    <property type="project" value="TreeGrafter"/>
</dbReference>
<dbReference type="SMART" id="SM00369">
    <property type="entry name" value="LRR_TYP"/>
    <property type="match status" value="4"/>
</dbReference>
<dbReference type="OrthoDB" id="1394818at2759"/>
<keyword evidence="4" id="KW-0732">Signal</keyword>
<dbReference type="PRINTS" id="PR00019">
    <property type="entry name" value="LEURICHRPT"/>
</dbReference>
<keyword evidence="2" id="KW-0677">Repeat</keyword>
<dbReference type="PROSITE" id="PS51450">
    <property type="entry name" value="LRR"/>
    <property type="match status" value="3"/>
</dbReference>
<evidence type="ECO:0000256" key="1">
    <source>
        <dbReference type="ARBA" id="ARBA00022614"/>
    </source>
</evidence>
<dbReference type="InterPro" id="IPR001611">
    <property type="entry name" value="Leu-rich_rpt"/>
</dbReference>
<dbReference type="GO" id="GO:0038023">
    <property type="term" value="F:signaling receptor activity"/>
    <property type="evidence" value="ECO:0007669"/>
    <property type="project" value="TreeGrafter"/>
</dbReference>
<organism evidence="5 6">
    <name type="scientific">Salmo salar</name>
    <name type="common">Atlantic salmon</name>
    <dbReference type="NCBI Taxonomy" id="8030"/>
    <lineage>
        <taxon>Eukaryota</taxon>
        <taxon>Metazoa</taxon>
        <taxon>Chordata</taxon>
        <taxon>Craniata</taxon>
        <taxon>Vertebrata</taxon>
        <taxon>Euteleostomi</taxon>
        <taxon>Actinopterygii</taxon>
        <taxon>Neopterygii</taxon>
        <taxon>Teleostei</taxon>
        <taxon>Protacanthopterygii</taxon>
        <taxon>Salmoniformes</taxon>
        <taxon>Salmonidae</taxon>
        <taxon>Salmoninae</taxon>
        <taxon>Salmo</taxon>
    </lineage>
</organism>
<dbReference type="KEGG" id="sasa:106572700"/>
<dbReference type="GO" id="GO:0005886">
    <property type="term" value="C:plasma membrane"/>
    <property type="evidence" value="ECO:0007669"/>
    <property type="project" value="TreeGrafter"/>
</dbReference>
<gene>
    <name evidence="6" type="primary">LOC106572700</name>
</gene>
<keyword evidence="1" id="KW-0433">Leucine-rich repeat</keyword>
<keyword evidence="5" id="KW-1185">Reference proteome</keyword>
<evidence type="ECO:0000256" key="3">
    <source>
        <dbReference type="SAM" id="MobiDB-lite"/>
    </source>
</evidence>
<dbReference type="InterPro" id="IPR032675">
    <property type="entry name" value="LRR_dom_sf"/>
</dbReference>
<protein>
    <submittedName>
        <fullName evidence="6">Leucine-rich repeat-containing protein 19</fullName>
    </submittedName>
</protein>
<dbReference type="Pfam" id="PF13855">
    <property type="entry name" value="LRR_8"/>
    <property type="match status" value="1"/>
</dbReference>
<reference evidence="6" key="1">
    <citation type="submission" date="2025-08" db="UniProtKB">
        <authorList>
            <consortium name="RefSeq"/>
        </authorList>
    </citation>
    <scope>IDENTIFICATION</scope>
</reference>
<feature type="compositionally biased region" description="Low complexity" evidence="3">
    <location>
        <begin position="256"/>
        <end position="277"/>
    </location>
</feature>
<dbReference type="Pfam" id="PF15176">
    <property type="entry name" value="LRR19-TM"/>
    <property type="match status" value="1"/>
</dbReference>